<feature type="non-terminal residue" evidence="1">
    <location>
        <position position="55"/>
    </location>
</feature>
<keyword evidence="2" id="KW-1185">Reference proteome</keyword>
<evidence type="ECO:0000313" key="2">
    <source>
        <dbReference type="Proteomes" id="UP001189429"/>
    </source>
</evidence>
<sequence>MVLKIVCYNAQSADFTRMEEISLQCRSVDIIVVTSTQRHTDIEHDMQENNLPFHK</sequence>
<comment type="caution">
    <text evidence="1">The sequence shown here is derived from an EMBL/GenBank/DDBJ whole genome shotgun (WGS) entry which is preliminary data.</text>
</comment>
<name>A0ABN9SAA3_9DINO</name>
<dbReference type="Proteomes" id="UP001189429">
    <property type="component" value="Unassembled WGS sequence"/>
</dbReference>
<accession>A0ABN9SAA3</accession>
<evidence type="ECO:0000313" key="1">
    <source>
        <dbReference type="EMBL" id="CAK0828140.1"/>
    </source>
</evidence>
<gene>
    <name evidence="1" type="ORF">PCOR1329_LOCUS27460</name>
</gene>
<reference evidence="1" key="1">
    <citation type="submission" date="2023-10" db="EMBL/GenBank/DDBJ databases">
        <authorList>
            <person name="Chen Y."/>
            <person name="Shah S."/>
            <person name="Dougan E. K."/>
            <person name="Thang M."/>
            <person name="Chan C."/>
        </authorList>
    </citation>
    <scope>NUCLEOTIDE SEQUENCE [LARGE SCALE GENOMIC DNA]</scope>
</reference>
<organism evidence="1 2">
    <name type="scientific">Prorocentrum cordatum</name>
    <dbReference type="NCBI Taxonomy" id="2364126"/>
    <lineage>
        <taxon>Eukaryota</taxon>
        <taxon>Sar</taxon>
        <taxon>Alveolata</taxon>
        <taxon>Dinophyceae</taxon>
        <taxon>Prorocentrales</taxon>
        <taxon>Prorocentraceae</taxon>
        <taxon>Prorocentrum</taxon>
    </lineage>
</organism>
<dbReference type="EMBL" id="CAUYUJ010009961">
    <property type="protein sequence ID" value="CAK0828140.1"/>
    <property type="molecule type" value="Genomic_DNA"/>
</dbReference>
<protein>
    <submittedName>
        <fullName evidence="1">Uncharacterized protein</fullName>
    </submittedName>
</protein>
<proteinExistence type="predicted"/>